<proteinExistence type="predicted"/>
<evidence type="ECO:0000259" key="1">
    <source>
        <dbReference type="SMART" id="SM00954"/>
    </source>
</evidence>
<dbReference type="SUPFAM" id="SSF81301">
    <property type="entry name" value="Nucleotidyltransferase"/>
    <property type="match status" value="1"/>
</dbReference>
<gene>
    <name evidence="2" type="ORF">Dpo_4c03380</name>
</gene>
<name>S0G619_9BACT</name>
<keyword evidence="3" id="KW-1185">Reference proteome</keyword>
<organism evidence="2 3">
    <name type="scientific">Desulfotignum phosphitoxidans DSM 13687</name>
    <dbReference type="NCBI Taxonomy" id="1286635"/>
    <lineage>
        <taxon>Bacteria</taxon>
        <taxon>Pseudomonadati</taxon>
        <taxon>Thermodesulfobacteriota</taxon>
        <taxon>Desulfobacteria</taxon>
        <taxon>Desulfobacterales</taxon>
        <taxon>Desulfobacteraceae</taxon>
        <taxon>Desulfotignum</taxon>
    </lineage>
</organism>
<dbReference type="PANTHER" id="PTHR41773">
    <property type="entry name" value="GTP PYROPHOSPHATASE-RELATED"/>
    <property type="match status" value="1"/>
</dbReference>
<dbReference type="RefSeq" id="WP_006966067.1">
    <property type="nucleotide sequence ID" value="NZ_APJX01000004.1"/>
</dbReference>
<sequence>MSNELKEKYAELLILYDKNFDSIELFHKTVRYFFEARSLKGVVHSIRHRLKDTDHLLEKIDRKNSEDHEKPEEERIGEINKDNLFERITDIAGVRVLHLYLTQFEKIHRAIMQKVEEGDFVLFEDPKAYTWDPDSIKFFNSLDINTEQKDSFYTSIHYVLKPNTKSKITCEIQVRTLLEEVWGEVDHTMNYPTAITDEQCREQIRVLARLVSAGSHLADSIMKRYGKLP</sequence>
<feature type="domain" description="RelA/SpoT" evidence="1">
    <location>
        <begin position="48"/>
        <end position="197"/>
    </location>
</feature>
<dbReference type="GO" id="GO:0015969">
    <property type="term" value="P:guanosine tetraphosphate metabolic process"/>
    <property type="evidence" value="ECO:0007669"/>
    <property type="project" value="InterPro"/>
</dbReference>
<protein>
    <submittedName>
        <fullName evidence="2">RelA/SpoT family proetin</fullName>
    </submittedName>
</protein>
<dbReference type="SMART" id="SM00954">
    <property type="entry name" value="RelA_SpoT"/>
    <property type="match status" value="1"/>
</dbReference>
<dbReference type="AlphaFoldDB" id="S0G619"/>
<dbReference type="Gene3D" id="3.30.460.10">
    <property type="entry name" value="Beta Polymerase, domain 2"/>
    <property type="match status" value="1"/>
</dbReference>
<comment type="caution">
    <text evidence="2">The sequence shown here is derived from an EMBL/GenBank/DDBJ whole genome shotgun (WGS) entry which is preliminary data.</text>
</comment>
<evidence type="ECO:0000313" key="3">
    <source>
        <dbReference type="Proteomes" id="UP000014216"/>
    </source>
</evidence>
<accession>S0G619</accession>
<dbReference type="PANTHER" id="PTHR41773:SF1">
    <property type="entry name" value="RELA_SPOT DOMAIN-CONTAINING PROTEIN"/>
    <property type="match status" value="1"/>
</dbReference>
<dbReference type="CDD" id="cd05399">
    <property type="entry name" value="NT_Rel-Spo_like"/>
    <property type="match status" value="1"/>
</dbReference>
<dbReference type="OrthoDB" id="9789634at2"/>
<dbReference type="InterPro" id="IPR043519">
    <property type="entry name" value="NT_sf"/>
</dbReference>
<reference evidence="2 3" key="1">
    <citation type="journal article" date="2013" name="Genome Announc.">
        <title>Draft Genome Sequence of Desulfotignum phosphitoxidans DSM 13687 Strain FiPS-3.</title>
        <authorList>
            <person name="Poehlein A."/>
            <person name="Daniel R."/>
            <person name="Simeonova D.D."/>
        </authorList>
    </citation>
    <scope>NUCLEOTIDE SEQUENCE [LARGE SCALE GENOMIC DNA]</scope>
    <source>
        <strain evidence="2 3">DSM 13687</strain>
    </source>
</reference>
<dbReference type="Pfam" id="PF04607">
    <property type="entry name" value="RelA_SpoT"/>
    <property type="match status" value="1"/>
</dbReference>
<dbReference type="Proteomes" id="UP000014216">
    <property type="component" value="Unassembled WGS sequence"/>
</dbReference>
<dbReference type="InterPro" id="IPR007685">
    <property type="entry name" value="RelA_SpoT"/>
</dbReference>
<evidence type="ECO:0000313" key="2">
    <source>
        <dbReference type="EMBL" id="EMS79786.1"/>
    </source>
</evidence>
<dbReference type="EMBL" id="APJX01000004">
    <property type="protein sequence ID" value="EMS79786.1"/>
    <property type="molecule type" value="Genomic_DNA"/>
</dbReference>